<dbReference type="Gene3D" id="2.60.40.790">
    <property type="match status" value="1"/>
</dbReference>
<protein>
    <recommendedName>
        <fullName evidence="6">SHSP domain-containing protein</fullName>
    </recommendedName>
</protein>
<dbReference type="PROSITE" id="PS01031">
    <property type="entry name" value="SHSP"/>
    <property type="match status" value="1"/>
</dbReference>
<reference evidence="7" key="3">
    <citation type="journal article" date="2019" name="G3 (Bethesda)">
        <title>Hybrid Assembly of the Genome of the Entomopathogenic Nematode Steinernema carpocapsae Identifies the X-Chromosome.</title>
        <authorList>
            <person name="Serra L."/>
            <person name="Macchietto M."/>
            <person name="Macias-Munoz A."/>
            <person name="McGill C.J."/>
            <person name="Rodriguez I.M."/>
            <person name="Rodriguez B."/>
            <person name="Murad R."/>
            <person name="Mortazavi A."/>
        </authorList>
    </citation>
    <scope>NUCLEOTIDE SEQUENCE</scope>
    <source>
        <strain evidence="7">ALL</strain>
    </source>
</reference>
<dbReference type="Pfam" id="PF00011">
    <property type="entry name" value="HSP20"/>
    <property type="match status" value="1"/>
</dbReference>
<feature type="binding site" evidence="3">
    <location>
        <position position="80"/>
    </location>
    <ligand>
        <name>Zn(2+)</name>
        <dbReference type="ChEBI" id="CHEBI:29105"/>
        <label>1</label>
    </ligand>
</feature>
<organism evidence="7 9">
    <name type="scientific">Steinernema carpocapsae</name>
    <name type="common">Entomopathogenic nematode</name>
    <dbReference type="NCBI Taxonomy" id="34508"/>
    <lineage>
        <taxon>Eukaryota</taxon>
        <taxon>Metazoa</taxon>
        <taxon>Ecdysozoa</taxon>
        <taxon>Nematoda</taxon>
        <taxon>Chromadorea</taxon>
        <taxon>Rhabditida</taxon>
        <taxon>Tylenchina</taxon>
        <taxon>Panagrolaimomorpha</taxon>
        <taxon>Strongyloidoidea</taxon>
        <taxon>Steinernematidae</taxon>
        <taxon>Steinernema</taxon>
    </lineage>
</organism>
<dbReference type="InterPro" id="IPR008978">
    <property type="entry name" value="HSP20-like_chaperone"/>
</dbReference>
<evidence type="ECO:0000256" key="1">
    <source>
        <dbReference type="ARBA" id="ARBA00023016"/>
    </source>
</evidence>
<keyword evidence="3" id="KW-0862">Zinc</keyword>
<feature type="domain" description="SHSP" evidence="6">
    <location>
        <begin position="33"/>
        <end position="140"/>
    </location>
</feature>
<dbReference type="EMBL" id="AZBU02000005">
    <property type="protein sequence ID" value="TKR77662.1"/>
    <property type="molecule type" value="Genomic_DNA"/>
</dbReference>
<dbReference type="STRING" id="34508.A0A4U5N5U3"/>
<dbReference type="InterPro" id="IPR002068">
    <property type="entry name" value="A-crystallin/Hsp20_dom"/>
</dbReference>
<keyword evidence="1" id="KW-0346">Stress response</keyword>
<dbReference type="EMBL" id="AZBU02000005">
    <property type="protein sequence ID" value="TKR77666.1"/>
    <property type="molecule type" value="Genomic_DNA"/>
</dbReference>
<keyword evidence="3" id="KW-0479">Metal-binding</keyword>
<reference evidence="7" key="1">
    <citation type="submission" date="2013-11" db="EMBL/GenBank/DDBJ databases">
        <authorList>
            <person name="Sternberg P."/>
            <person name="Dillman A."/>
            <person name="Macchietto M."/>
        </authorList>
    </citation>
    <scope>NUCLEOTIDE SEQUENCE</scope>
    <source>
        <strain evidence="7">ALL</strain>
    </source>
</reference>
<evidence type="ECO:0000313" key="8">
    <source>
        <dbReference type="EMBL" id="TKR77666.1"/>
    </source>
</evidence>
<gene>
    <name evidence="7" type="ORF">L596_018589</name>
    <name evidence="8" type="ORF">L596_018593</name>
</gene>
<dbReference type="Proteomes" id="UP000298663">
    <property type="component" value="Unassembled WGS sequence"/>
</dbReference>
<dbReference type="OrthoDB" id="1431247at2759"/>
<dbReference type="GO" id="GO:0005737">
    <property type="term" value="C:cytoplasm"/>
    <property type="evidence" value="ECO:0007669"/>
    <property type="project" value="TreeGrafter"/>
</dbReference>
<dbReference type="GO" id="GO:0005634">
    <property type="term" value="C:nucleus"/>
    <property type="evidence" value="ECO:0007669"/>
    <property type="project" value="TreeGrafter"/>
</dbReference>
<dbReference type="PANTHER" id="PTHR45640:SF13">
    <property type="entry name" value="HEAT SHOCK PROTEIN 22-RELATED"/>
    <property type="match status" value="1"/>
</dbReference>
<dbReference type="GO" id="GO:0051082">
    <property type="term" value="F:unfolded protein binding"/>
    <property type="evidence" value="ECO:0007669"/>
    <property type="project" value="TreeGrafter"/>
</dbReference>
<dbReference type="InterPro" id="IPR055269">
    <property type="entry name" value="Alpha-crystallin/HSP_16"/>
</dbReference>
<dbReference type="PIRSF" id="PIRSF036514">
    <property type="entry name" value="Sm_HSP_B1"/>
    <property type="match status" value="1"/>
</dbReference>
<evidence type="ECO:0000256" key="2">
    <source>
        <dbReference type="PIRNR" id="PIRNR036514"/>
    </source>
</evidence>
<dbReference type="PRINTS" id="PR00299">
    <property type="entry name" value="ACRYSTALLIN"/>
</dbReference>
<evidence type="ECO:0000256" key="3">
    <source>
        <dbReference type="PIRSR" id="PIRSR036514-1"/>
    </source>
</evidence>
<dbReference type="InterPro" id="IPR001436">
    <property type="entry name" value="Alpha-crystallin/sHSP_animal"/>
</dbReference>
<dbReference type="GO" id="GO:0046872">
    <property type="term" value="F:metal ion binding"/>
    <property type="evidence" value="ECO:0007669"/>
    <property type="project" value="UniProtKB-KW"/>
</dbReference>
<evidence type="ECO:0000313" key="7">
    <source>
        <dbReference type="EMBL" id="TKR77662.1"/>
    </source>
</evidence>
<evidence type="ECO:0000256" key="4">
    <source>
        <dbReference type="PROSITE-ProRule" id="PRU00285"/>
    </source>
</evidence>
<evidence type="ECO:0000259" key="6">
    <source>
        <dbReference type="PROSITE" id="PS01031"/>
    </source>
</evidence>
<dbReference type="PANTHER" id="PTHR45640">
    <property type="entry name" value="HEAT SHOCK PROTEIN HSP-12.2-RELATED"/>
    <property type="match status" value="1"/>
</dbReference>
<dbReference type="CDD" id="cd06526">
    <property type="entry name" value="metazoan_ACD"/>
    <property type="match status" value="1"/>
</dbReference>
<dbReference type="GO" id="GO:0009408">
    <property type="term" value="P:response to heat"/>
    <property type="evidence" value="ECO:0007669"/>
    <property type="project" value="TreeGrafter"/>
</dbReference>
<dbReference type="GO" id="GO:0042026">
    <property type="term" value="P:protein refolding"/>
    <property type="evidence" value="ECO:0007669"/>
    <property type="project" value="TreeGrafter"/>
</dbReference>
<evidence type="ECO:0000313" key="9">
    <source>
        <dbReference type="Proteomes" id="UP000298663"/>
    </source>
</evidence>
<reference evidence="7 9" key="2">
    <citation type="journal article" date="2015" name="Genome Biol.">
        <title>Comparative genomics of Steinernema reveals deeply conserved gene regulatory networks.</title>
        <authorList>
            <person name="Dillman A.R."/>
            <person name="Macchietto M."/>
            <person name="Porter C.F."/>
            <person name="Rogers A."/>
            <person name="Williams B."/>
            <person name="Antoshechkin I."/>
            <person name="Lee M.M."/>
            <person name="Goodwin Z."/>
            <person name="Lu X."/>
            <person name="Lewis E.E."/>
            <person name="Goodrich-Blair H."/>
            <person name="Stock S.P."/>
            <person name="Adams B.J."/>
            <person name="Sternberg P.W."/>
            <person name="Mortazavi A."/>
        </authorList>
    </citation>
    <scope>NUCLEOTIDE SEQUENCE [LARGE SCALE GENOMIC DNA]</scope>
    <source>
        <strain evidence="7 9">ALL</strain>
    </source>
</reference>
<sequence length="144" mass="16107">MALLFSEALFPQRSALCPRRRSRDPFDVLFSDLFAMEPSRPAEISKEDDALKFSVDVADFKPEELEVNVVGDTLVVEAKHSSESESGSVERQFVQKVLLPENVDPESIQSILDASGKLSIAARIKKSEAVEEQKRKIPISFKNQ</sequence>
<keyword evidence="9" id="KW-1185">Reference proteome</keyword>
<comment type="similarity">
    <text evidence="2 4 5">Belongs to the small heat shock protein (HSP20) family.</text>
</comment>
<dbReference type="SUPFAM" id="SSF49764">
    <property type="entry name" value="HSP20-like chaperones"/>
    <property type="match status" value="1"/>
</dbReference>
<accession>A0A4U5N5U3</accession>
<dbReference type="AlphaFoldDB" id="A0A4U5N5U3"/>
<evidence type="ECO:0000256" key="5">
    <source>
        <dbReference type="RuleBase" id="RU003616"/>
    </source>
</evidence>
<name>A0A4U5N5U3_STECR</name>
<proteinExistence type="inferred from homology"/>
<comment type="caution">
    <text evidence="7">The sequence shown here is derived from an EMBL/GenBank/DDBJ whole genome shotgun (WGS) entry which is preliminary data.</text>
</comment>